<evidence type="ECO:0000256" key="10">
    <source>
        <dbReference type="ARBA" id="ARBA00023316"/>
    </source>
</evidence>
<dbReference type="SUPFAM" id="SSF53955">
    <property type="entry name" value="Lysozyme-like"/>
    <property type="match status" value="1"/>
</dbReference>
<reference evidence="13 15" key="2">
    <citation type="submission" date="2018-06" db="EMBL/GenBank/DDBJ databases">
        <title>Genomic Encyclopedia of Type Strains, Phase III (KMG-III): the genomes of soil and plant-associated and newly described type strains.</title>
        <authorList>
            <person name="Whitman W."/>
        </authorList>
    </citation>
    <scope>NUCLEOTIDE SEQUENCE [LARGE SCALE GENOMIC DNA]</scope>
    <source>
        <strain evidence="13 15">CGMCC 1.15366</strain>
    </source>
</reference>
<dbReference type="GO" id="GO:0042597">
    <property type="term" value="C:periplasmic space"/>
    <property type="evidence" value="ECO:0007669"/>
    <property type="project" value="UniProtKB-SubCell"/>
</dbReference>
<dbReference type="Gene3D" id="2.10.70.40">
    <property type="entry name" value="peptidoglycan hydrolase"/>
    <property type="match status" value="1"/>
</dbReference>
<accession>A0A327X5U7</accession>
<feature type="domain" description="Mannosyl-glycoprotein endo-beta-N-acetylglucosamidase-like" evidence="12">
    <location>
        <begin position="180"/>
        <end position="343"/>
    </location>
</feature>
<keyword evidence="13" id="KW-0966">Cell projection</keyword>
<evidence type="ECO:0000256" key="3">
    <source>
        <dbReference type="ARBA" id="ARBA00006880"/>
    </source>
</evidence>
<dbReference type="InterPro" id="IPR013377">
    <property type="entry name" value="FlgJ"/>
</dbReference>
<dbReference type="NCBIfam" id="TIGR02541">
    <property type="entry name" value="flagell_FlgJ"/>
    <property type="match status" value="1"/>
</dbReference>
<evidence type="ECO:0000256" key="5">
    <source>
        <dbReference type="ARBA" id="ARBA00013433"/>
    </source>
</evidence>
<evidence type="ECO:0000256" key="8">
    <source>
        <dbReference type="ARBA" id="ARBA00022801"/>
    </source>
</evidence>
<comment type="similarity">
    <text evidence="4">In the C-terminal section; belongs to the glycosyl hydrolase 73 family.</text>
</comment>
<dbReference type="GO" id="GO:0016798">
    <property type="term" value="F:hydrolase activity, acting on glycosyl bonds"/>
    <property type="evidence" value="ECO:0007669"/>
    <property type="project" value="UniProtKB-KW"/>
</dbReference>
<evidence type="ECO:0000313" key="15">
    <source>
        <dbReference type="Proteomes" id="UP000249203"/>
    </source>
</evidence>
<evidence type="ECO:0000256" key="6">
    <source>
        <dbReference type="ARBA" id="ARBA00022764"/>
    </source>
</evidence>
<dbReference type="PANTHER" id="PTHR33308">
    <property type="entry name" value="PEPTIDOGLYCAN HYDROLASE FLGJ"/>
    <property type="match status" value="1"/>
</dbReference>
<evidence type="ECO:0000256" key="11">
    <source>
        <dbReference type="ARBA" id="ARBA00030835"/>
    </source>
</evidence>
<keyword evidence="7" id="KW-1005">Bacterial flagellum biogenesis</keyword>
<comment type="function">
    <text evidence="1">Flagellum-specific muramidase which hydrolyzes the peptidoglycan layer to assemble the rod structure in the periplasmic space.</text>
</comment>
<keyword evidence="9" id="KW-0326">Glycosidase</keyword>
<keyword evidence="6" id="KW-0574">Periplasm</keyword>
<dbReference type="EMBL" id="PIPK01000003">
    <property type="protein sequence ID" value="RUO27277.1"/>
    <property type="molecule type" value="Genomic_DNA"/>
</dbReference>
<evidence type="ECO:0000256" key="2">
    <source>
        <dbReference type="ARBA" id="ARBA00004418"/>
    </source>
</evidence>
<evidence type="ECO:0000256" key="4">
    <source>
        <dbReference type="ARBA" id="ARBA00007974"/>
    </source>
</evidence>
<name>A0A327X5U7_9GAMM</name>
<comment type="subcellular location">
    <subcellularLocation>
        <location evidence="2">Periplasm</location>
    </subcellularLocation>
</comment>
<evidence type="ECO:0000313" key="13">
    <source>
        <dbReference type="EMBL" id="RAK00724.1"/>
    </source>
</evidence>
<keyword evidence="8 14" id="KW-0378">Hydrolase</keyword>
<evidence type="ECO:0000259" key="12">
    <source>
        <dbReference type="SMART" id="SM00047"/>
    </source>
</evidence>
<dbReference type="PANTHER" id="PTHR33308:SF9">
    <property type="entry name" value="PEPTIDOGLYCAN HYDROLASE FLGJ"/>
    <property type="match status" value="1"/>
</dbReference>
<gene>
    <name evidence="13" type="ORF">B0I24_102149</name>
    <name evidence="14" type="ORF">CWE07_04835</name>
</gene>
<comment type="similarity">
    <text evidence="3">In the N-terminal section; belongs to the FlgJ family.</text>
</comment>
<evidence type="ECO:0000313" key="16">
    <source>
        <dbReference type="Proteomes" id="UP000287865"/>
    </source>
</evidence>
<proteinExistence type="inferred from homology"/>
<reference evidence="14 16" key="1">
    <citation type="journal article" date="2018" name="Front. Microbiol.">
        <title>Genome-Based Analysis Reveals the Taxonomy and Diversity of the Family Idiomarinaceae.</title>
        <authorList>
            <person name="Liu Y."/>
            <person name="Lai Q."/>
            <person name="Shao Z."/>
        </authorList>
    </citation>
    <scope>NUCLEOTIDE SEQUENCE [LARGE SCALE GENOMIC DNA]</scope>
    <source>
        <strain evidence="14 16">CF12-14</strain>
    </source>
</reference>
<dbReference type="InterPro" id="IPR002901">
    <property type="entry name" value="MGlyc_endo_b_GlcNAc-like_dom"/>
</dbReference>
<dbReference type="SMART" id="SM00047">
    <property type="entry name" value="LYZ2"/>
    <property type="match status" value="1"/>
</dbReference>
<dbReference type="GO" id="GO:0071555">
    <property type="term" value="P:cell wall organization"/>
    <property type="evidence" value="ECO:0007669"/>
    <property type="project" value="UniProtKB-KW"/>
</dbReference>
<keyword evidence="10" id="KW-0961">Cell wall biogenesis/degradation</keyword>
<dbReference type="Proteomes" id="UP000249203">
    <property type="component" value="Unassembled WGS sequence"/>
</dbReference>
<dbReference type="InterPro" id="IPR051056">
    <property type="entry name" value="Glycosyl_Hydrolase_73"/>
</dbReference>
<dbReference type="Proteomes" id="UP000287865">
    <property type="component" value="Unassembled WGS sequence"/>
</dbReference>
<evidence type="ECO:0000256" key="7">
    <source>
        <dbReference type="ARBA" id="ARBA00022795"/>
    </source>
</evidence>
<dbReference type="GO" id="GO:0044780">
    <property type="term" value="P:bacterial-type flagellum assembly"/>
    <property type="evidence" value="ECO:0007669"/>
    <property type="project" value="InterPro"/>
</dbReference>
<sequence>MIMDSFTSNHLEQARNNSVYDLSQLDQLRKRGLSNDESALRAAAQQFEALFMNMLMKSMRQANKVFETEDNPLSSRDVEFFQDMYDNQLTSELSSQGTLGLADLMVQQLSPTATSNHTPASMLPVNRVPGAVHSTRHAEADSASVEFAKPQQSVTVPYQAATAITGEASNGRSDRLNLSQGEWRASNPMEFLEQLAPYAQQAAEQAGIAPESVLAQAALETGWGRYVVAHGDGSSNNLFNIKADHRWQGEAAQTRTTEYYDGKPQREQAFFRVYDSVAESFNDYVNFLQSNPRYQQALNVGQQPQQFVEALQQAGYATDPSYARKLQTIMNSDVMQQVRAKFGF</sequence>
<dbReference type="GO" id="GO:0004040">
    <property type="term" value="F:amidase activity"/>
    <property type="evidence" value="ECO:0007669"/>
    <property type="project" value="InterPro"/>
</dbReference>
<dbReference type="Pfam" id="PF01832">
    <property type="entry name" value="Glucosaminidase"/>
    <property type="match status" value="1"/>
</dbReference>
<dbReference type="EMBL" id="QLMD01000002">
    <property type="protein sequence ID" value="RAK00724.1"/>
    <property type="molecule type" value="Genomic_DNA"/>
</dbReference>
<protein>
    <recommendedName>
        <fullName evidence="5">Peptidoglycan hydrolase FlgJ</fullName>
    </recommendedName>
    <alternativeName>
        <fullName evidence="11">Muramidase FlgJ</fullName>
    </alternativeName>
</protein>
<evidence type="ECO:0000256" key="9">
    <source>
        <dbReference type="ARBA" id="ARBA00023295"/>
    </source>
</evidence>
<evidence type="ECO:0000313" key="14">
    <source>
        <dbReference type="EMBL" id="RUO27277.1"/>
    </source>
</evidence>
<dbReference type="Gene3D" id="1.10.530.10">
    <property type="match status" value="1"/>
</dbReference>
<organism evidence="13 15">
    <name type="scientific">Aliidiomarina maris</name>
    <dbReference type="NCBI Taxonomy" id="531312"/>
    <lineage>
        <taxon>Bacteria</taxon>
        <taxon>Pseudomonadati</taxon>
        <taxon>Pseudomonadota</taxon>
        <taxon>Gammaproteobacteria</taxon>
        <taxon>Alteromonadales</taxon>
        <taxon>Idiomarinaceae</taxon>
        <taxon>Aliidiomarina</taxon>
    </lineage>
</organism>
<keyword evidence="13" id="KW-0282">Flagellum</keyword>
<dbReference type="AlphaFoldDB" id="A0A327X5U7"/>
<dbReference type="Pfam" id="PF10135">
    <property type="entry name" value="Rod-binding"/>
    <property type="match status" value="1"/>
</dbReference>
<dbReference type="InterPro" id="IPR023346">
    <property type="entry name" value="Lysozyme-like_dom_sf"/>
</dbReference>
<comment type="caution">
    <text evidence="13">The sequence shown here is derived from an EMBL/GenBank/DDBJ whole genome shotgun (WGS) entry which is preliminary data.</text>
</comment>
<dbReference type="InterPro" id="IPR019301">
    <property type="entry name" value="Flagellar_prot_FlgJ_N"/>
</dbReference>
<keyword evidence="13" id="KW-0969">Cilium</keyword>
<dbReference type="OrthoDB" id="289937at2"/>
<keyword evidence="16" id="KW-1185">Reference proteome</keyword>
<evidence type="ECO:0000256" key="1">
    <source>
        <dbReference type="ARBA" id="ARBA00002954"/>
    </source>
</evidence>
<dbReference type="GO" id="GO:0071973">
    <property type="term" value="P:bacterial-type flagellum-dependent cell motility"/>
    <property type="evidence" value="ECO:0007669"/>
    <property type="project" value="TreeGrafter"/>
</dbReference>